<dbReference type="Gene3D" id="1.10.4080.10">
    <property type="entry name" value="ADP-ribosylation/Crystallin J1"/>
    <property type="match status" value="2"/>
</dbReference>
<dbReference type="STRING" id="145388.A0A0D2M4X3"/>
<dbReference type="RefSeq" id="XP_013897584.1">
    <property type="nucleotide sequence ID" value="XM_014042130.1"/>
</dbReference>
<dbReference type="InterPro" id="IPR050792">
    <property type="entry name" value="ADP-ribosylglycohydrolase"/>
</dbReference>
<reference evidence="1 2" key="1">
    <citation type="journal article" date="2013" name="BMC Genomics">
        <title>Reconstruction of the lipid metabolism for the microalga Monoraphidium neglectum from its genome sequence reveals characteristics suitable for biofuel production.</title>
        <authorList>
            <person name="Bogen C."/>
            <person name="Al-Dilaimi A."/>
            <person name="Albersmeier A."/>
            <person name="Wichmann J."/>
            <person name="Grundmann M."/>
            <person name="Rupp O."/>
            <person name="Lauersen K.J."/>
            <person name="Blifernez-Klassen O."/>
            <person name="Kalinowski J."/>
            <person name="Goesmann A."/>
            <person name="Mussgnug J.H."/>
            <person name="Kruse O."/>
        </authorList>
    </citation>
    <scope>NUCLEOTIDE SEQUENCE [LARGE SCALE GENOMIC DNA]</scope>
    <source>
        <strain evidence="1 2">SAG 48.87</strain>
    </source>
</reference>
<dbReference type="Proteomes" id="UP000054498">
    <property type="component" value="Unassembled WGS sequence"/>
</dbReference>
<sequence>MSPEVIDRVRGALFGVYIADALSMPVHWYYDTSALRRDFGRITTFQAPKERHPGSIMSVSNTGGHGRGDQKGRIIGDVINHGKHEFWGKQGGMKAGENTLNALCTRLVTRDITANGGSYSPSSFLKAYVKFMTTPGSHNDTYAESFHRDFFRNWAAGVPPEDCSKGTEDHNTASIGGFVMLPPVVFANLASGREAARKAAVTHLGLTHESSKLAVLAGEYAELLYDMATGAQDLRSAAVDAAKLVRADLPSIATRGYDDTSVIHGIFGSACYITDSYPSMLYLAYKHADSFEDAVLANTNAGGENCHRQGRGIGSTQICVRAITGAALGALMGAALGEKAIPRRLVEGLADYPDIKREIDAFCEAALGTGQRATAAAAAGEL</sequence>
<evidence type="ECO:0000313" key="1">
    <source>
        <dbReference type="EMBL" id="KIY98564.1"/>
    </source>
</evidence>
<dbReference type="KEGG" id="mng:MNEG_9398"/>
<gene>
    <name evidence="1" type="ORF">MNEG_9398</name>
</gene>
<dbReference type="PANTHER" id="PTHR16222:SF34">
    <property type="entry name" value="ADP-RIBOSYLGLYCOHYDROLASE"/>
    <property type="match status" value="1"/>
</dbReference>
<name>A0A0D2M4X3_9CHLO</name>
<dbReference type="OrthoDB" id="524326at2759"/>
<dbReference type="SUPFAM" id="SSF101478">
    <property type="entry name" value="ADP-ribosylglycohydrolase"/>
    <property type="match status" value="1"/>
</dbReference>
<protein>
    <recommendedName>
        <fullName evidence="3">ADP-ribosylglycohydrolase</fullName>
    </recommendedName>
</protein>
<evidence type="ECO:0008006" key="3">
    <source>
        <dbReference type="Google" id="ProtNLM"/>
    </source>
</evidence>
<dbReference type="InterPro" id="IPR005502">
    <property type="entry name" value="Ribosyl_crysJ1"/>
</dbReference>
<evidence type="ECO:0000313" key="2">
    <source>
        <dbReference type="Proteomes" id="UP000054498"/>
    </source>
</evidence>
<organism evidence="1 2">
    <name type="scientific">Monoraphidium neglectum</name>
    <dbReference type="NCBI Taxonomy" id="145388"/>
    <lineage>
        <taxon>Eukaryota</taxon>
        <taxon>Viridiplantae</taxon>
        <taxon>Chlorophyta</taxon>
        <taxon>core chlorophytes</taxon>
        <taxon>Chlorophyceae</taxon>
        <taxon>CS clade</taxon>
        <taxon>Sphaeropleales</taxon>
        <taxon>Selenastraceae</taxon>
        <taxon>Monoraphidium</taxon>
    </lineage>
</organism>
<dbReference type="InterPro" id="IPR036705">
    <property type="entry name" value="Ribosyl_crysJ1_sf"/>
</dbReference>
<proteinExistence type="predicted"/>
<dbReference type="GeneID" id="25742273"/>
<keyword evidence="2" id="KW-1185">Reference proteome</keyword>
<dbReference type="AlphaFoldDB" id="A0A0D2M4X3"/>
<dbReference type="PANTHER" id="PTHR16222">
    <property type="entry name" value="ADP-RIBOSYLGLYCOHYDROLASE"/>
    <property type="match status" value="1"/>
</dbReference>
<accession>A0A0D2M4X3</accession>
<dbReference type="Pfam" id="PF03747">
    <property type="entry name" value="ADP_ribosyl_GH"/>
    <property type="match status" value="1"/>
</dbReference>
<dbReference type="EMBL" id="KK102140">
    <property type="protein sequence ID" value="KIY98564.1"/>
    <property type="molecule type" value="Genomic_DNA"/>
</dbReference>